<dbReference type="PROSITE" id="PS51257">
    <property type="entry name" value="PROKAR_LIPOPROTEIN"/>
    <property type="match status" value="1"/>
</dbReference>
<evidence type="ECO:0000313" key="8">
    <source>
        <dbReference type="Proteomes" id="UP001652445"/>
    </source>
</evidence>
<evidence type="ECO:0000259" key="6">
    <source>
        <dbReference type="PROSITE" id="PS50983"/>
    </source>
</evidence>
<dbReference type="Proteomes" id="UP001652445">
    <property type="component" value="Unassembled WGS sequence"/>
</dbReference>
<dbReference type="InterPro" id="IPR002491">
    <property type="entry name" value="ABC_transptr_periplasmic_BD"/>
</dbReference>
<keyword evidence="8" id="KW-1185">Reference proteome</keyword>
<comment type="caution">
    <text evidence="7">The sequence shown here is derived from an EMBL/GenBank/DDBJ whole genome shotgun (WGS) entry which is preliminary data.</text>
</comment>
<dbReference type="SUPFAM" id="SSF53807">
    <property type="entry name" value="Helical backbone' metal receptor"/>
    <property type="match status" value="1"/>
</dbReference>
<dbReference type="InterPro" id="IPR051313">
    <property type="entry name" value="Bact_iron-sidero_bind"/>
</dbReference>
<dbReference type="PANTHER" id="PTHR30532:SF26">
    <property type="entry name" value="IRON(3+)-HYDROXAMATE-BINDING PROTEIN FHUD"/>
    <property type="match status" value="1"/>
</dbReference>
<reference evidence="7 8" key="1">
    <citation type="submission" date="2022-09" db="EMBL/GenBank/DDBJ databases">
        <authorList>
            <person name="Han X.L."/>
            <person name="Wang Q."/>
            <person name="Lu T."/>
        </authorList>
    </citation>
    <scope>NUCLEOTIDE SEQUENCE [LARGE SCALE GENOMIC DNA]</scope>
    <source>
        <strain evidence="7 8">WQ 127069</strain>
    </source>
</reference>
<keyword evidence="3" id="KW-0813">Transport</keyword>
<sequence>MKSSSKIAKSFVVCVLLCMLLAACGANSSVEIASSSVQATTGSGQASSSTIPESRVFRDYQGHEVTIPTHPKRIIVNQFMGHLLALGVKPVGATSNQLSQFEKSSFLKPLGLTTGIEDLGTTISLEKALSMEPDLIILQENANEETQNYAAFSKIAPTVILKYGSKTMLDQLKEVANVAGQPQKAEQWIAQYEKKVMQYREQLAGVIGSNVTFTVMEAWPKSEIMIFGNLFGRGTFSLYNSLQLKAPPKVQEAIMDKEPSYVKVSLEALPEYMGDYVFLSVYDWQNGDNSKLENELKNAPVWRSLSVVKGNRVIPVSVDDFLPGDPLSIEKQMEKQVQLLLEHYKK</sequence>
<comment type="similarity">
    <text evidence="2">Belongs to the bacterial solute-binding protein 8 family.</text>
</comment>
<keyword evidence="4 5" id="KW-0732">Signal</keyword>
<evidence type="ECO:0000256" key="4">
    <source>
        <dbReference type="ARBA" id="ARBA00022729"/>
    </source>
</evidence>
<dbReference type="Gene3D" id="3.40.50.1980">
    <property type="entry name" value="Nitrogenase molybdenum iron protein domain"/>
    <property type="match status" value="2"/>
</dbReference>
<feature type="chain" id="PRO_5045602996" evidence="5">
    <location>
        <begin position="29"/>
        <end position="346"/>
    </location>
</feature>
<dbReference type="Pfam" id="PF01497">
    <property type="entry name" value="Peripla_BP_2"/>
    <property type="match status" value="1"/>
</dbReference>
<dbReference type="RefSeq" id="WP_262683641.1">
    <property type="nucleotide sequence ID" value="NZ_JAOQIO010000022.1"/>
</dbReference>
<name>A0ABT2UC84_9BACL</name>
<comment type="subcellular location">
    <subcellularLocation>
        <location evidence="1">Cell envelope</location>
    </subcellularLocation>
</comment>
<evidence type="ECO:0000256" key="1">
    <source>
        <dbReference type="ARBA" id="ARBA00004196"/>
    </source>
</evidence>
<evidence type="ECO:0000256" key="5">
    <source>
        <dbReference type="SAM" id="SignalP"/>
    </source>
</evidence>
<feature type="signal peptide" evidence="5">
    <location>
        <begin position="1"/>
        <end position="28"/>
    </location>
</feature>
<dbReference type="PROSITE" id="PS50983">
    <property type="entry name" value="FE_B12_PBP"/>
    <property type="match status" value="1"/>
</dbReference>
<dbReference type="EMBL" id="JAOQIO010000022">
    <property type="protein sequence ID" value="MCU6792245.1"/>
    <property type="molecule type" value="Genomic_DNA"/>
</dbReference>
<evidence type="ECO:0000256" key="2">
    <source>
        <dbReference type="ARBA" id="ARBA00008814"/>
    </source>
</evidence>
<feature type="domain" description="Fe/B12 periplasmic-binding" evidence="6">
    <location>
        <begin position="71"/>
        <end position="344"/>
    </location>
</feature>
<evidence type="ECO:0000313" key="7">
    <source>
        <dbReference type="EMBL" id="MCU6792245.1"/>
    </source>
</evidence>
<accession>A0ABT2UC84</accession>
<protein>
    <submittedName>
        <fullName evidence="7">ABC transporter substrate-binding protein</fullName>
    </submittedName>
</protein>
<proteinExistence type="inferred from homology"/>
<evidence type="ECO:0000256" key="3">
    <source>
        <dbReference type="ARBA" id="ARBA00022448"/>
    </source>
</evidence>
<dbReference type="PANTHER" id="PTHR30532">
    <property type="entry name" value="IRON III DICITRATE-BINDING PERIPLASMIC PROTEIN"/>
    <property type="match status" value="1"/>
</dbReference>
<organism evidence="7 8">
    <name type="scientific">Paenibacillus baimaensis</name>
    <dbReference type="NCBI Taxonomy" id="2982185"/>
    <lineage>
        <taxon>Bacteria</taxon>
        <taxon>Bacillati</taxon>
        <taxon>Bacillota</taxon>
        <taxon>Bacilli</taxon>
        <taxon>Bacillales</taxon>
        <taxon>Paenibacillaceae</taxon>
        <taxon>Paenibacillus</taxon>
    </lineage>
</organism>
<gene>
    <name evidence="7" type="ORF">OB236_08905</name>
</gene>